<feature type="compositionally biased region" description="Polar residues" evidence="1">
    <location>
        <begin position="49"/>
        <end position="66"/>
    </location>
</feature>
<evidence type="ECO:0000256" key="1">
    <source>
        <dbReference type="SAM" id="MobiDB-lite"/>
    </source>
</evidence>
<sequence>MIVALTLGFLVVHSQRAHVPSPKKTLKCGNMGSLCLDKCALGLGGGTADHQTSSHAQVEEGSNSQELHQRKPVHFGDDVDHWQVLGGPGALGISIQEDVHQKFQKQE</sequence>
<organism evidence="3">
    <name type="scientific">Eutreptiella gymnastica</name>
    <dbReference type="NCBI Taxonomy" id="73025"/>
    <lineage>
        <taxon>Eukaryota</taxon>
        <taxon>Discoba</taxon>
        <taxon>Euglenozoa</taxon>
        <taxon>Euglenida</taxon>
        <taxon>Spirocuta</taxon>
        <taxon>Euglenophyceae</taxon>
        <taxon>Eutreptiales</taxon>
        <taxon>Eutreptiaceae</taxon>
        <taxon>Eutreptiella</taxon>
    </lineage>
</organism>
<accession>A0A7S4C8J2</accession>
<protein>
    <submittedName>
        <fullName evidence="3">Uncharacterized protein</fullName>
    </submittedName>
</protein>
<feature type="region of interest" description="Disordered" evidence="1">
    <location>
        <begin position="46"/>
        <end position="67"/>
    </location>
</feature>
<feature type="chain" id="PRO_5030571585" evidence="2">
    <location>
        <begin position="18"/>
        <end position="107"/>
    </location>
</feature>
<dbReference type="EMBL" id="HBJA01004006">
    <property type="protein sequence ID" value="CAE0790185.1"/>
    <property type="molecule type" value="Transcribed_RNA"/>
</dbReference>
<gene>
    <name evidence="3" type="ORF">EGYM00163_LOCUS1299</name>
</gene>
<reference evidence="3" key="1">
    <citation type="submission" date="2021-01" db="EMBL/GenBank/DDBJ databases">
        <authorList>
            <person name="Corre E."/>
            <person name="Pelletier E."/>
            <person name="Niang G."/>
            <person name="Scheremetjew M."/>
            <person name="Finn R."/>
            <person name="Kale V."/>
            <person name="Holt S."/>
            <person name="Cochrane G."/>
            <person name="Meng A."/>
            <person name="Brown T."/>
            <person name="Cohen L."/>
        </authorList>
    </citation>
    <scope>NUCLEOTIDE SEQUENCE</scope>
    <source>
        <strain evidence="3">CCMP1594</strain>
    </source>
</reference>
<feature type="signal peptide" evidence="2">
    <location>
        <begin position="1"/>
        <end position="17"/>
    </location>
</feature>
<evidence type="ECO:0000256" key="2">
    <source>
        <dbReference type="SAM" id="SignalP"/>
    </source>
</evidence>
<dbReference type="AlphaFoldDB" id="A0A7S4C8J2"/>
<name>A0A7S4C8J2_9EUGL</name>
<keyword evidence="2" id="KW-0732">Signal</keyword>
<proteinExistence type="predicted"/>
<evidence type="ECO:0000313" key="3">
    <source>
        <dbReference type="EMBL" id="CAE0790185.1"/>
    </source>
</evidence>